<keyword evidence="3" id="KW-0472">Membrane</keyword>
<dbReference type="GO" id="GO:0016020">
    <property type="term" value="C:membrane"/>
    <property type="evidence" value="ECO:0007669"/>
    <property type="project" value="InterPro"/>
</dbReference>
<feature type="transmembrane region" description="Helical" evidence="3">
    <location>
        <begin position="7"/>
        <end position="23"/>
    </location>
</feature>
<name>I8AG45_9BACL</name>
<feature type="domain" description="EamA" evidence="4">
    <location>
        <begin position="9"/>
        <end position="137"/>
    </location>
</feature>
<feature type="transmembrane region" description="Helical" evidence="3">
    <location>
        <begin position="121"/>
        <end position="140"/>
    </location>
</feature>
<organism evidence="5 6">
    <name type="scientific">Fictibacillus macauensis ZFHKF-1</name>
    <dbReference type="NCBI Taxonomy" id="1196324"/>
    <lineage>
        <taxon>Bacteria</taxon>
        <taxon>Bacillati</taxon>
        <taxon>Bacillota</taxon>
        <taxon>Bacilli</taxon>
        <taxon>Bacillales</taxon>
        <taxon>Fictibacillaceae</taxon>
        <taxon>Fictibacillus</taxon>
    </lineage>
</organism>
<feature type="transmembrane region" description="Helical" evidence="3">
    <location>
        <begin position="240"/>
        <end position="258"/>
    </location>
</feature>
<feature type="transmembrane region" description="Helical" evidence="3">
    <location>
        <begin position="177"/>
        <end position="197"/>
    </location>
</feature>
<dbReference type="RefSeq" id="WP_007203332.1">
    <property type="nucleotide sequence ID" value="NZ_AKKV01000036.1"/>
</dbReference>
<evidence type="ECO:0000256" key="3">
    <source>
        <dbReference type="SAM" id="Phobius"/>
    </source>
</evidence>
<feature type="transmembrane region" description="Helical" evidence="3">
    <location>
        <begin position="66"/>
        <end position="87"/>
    </location>
</feature>
<dbReference type="Pfam" id="PF00892">
    <property type="entry name" value="EamA"/>
    <property type="match status" value="2"/>
</dbReference>
<evidence type="ECO:0000259" key="4">
    <source>
        <dbReference type="Pfam" id="PF00892"/>
    </source>
</evidence>
<feature type="transmembrane region" description="Helical" evidence="3">
    <location>
        <begin position="264"/>
        <end position="283"/>
    </location>
</feature>
<dbReference type="SUPFAM" id="SSF103481">
    <property type="entry name" value="Multidrug resistance efflux transporter EmrE"/>
    <property type="match status" value="2"/>
</dbReference>
<feature type="transmembrane region" description="Helical" evidence="3">
    <location>
        <begin position="152"/>
        <end position="170"/>
    </location>
</feature>
<reference evidence="5 6" key="1">
    <citation type="journal article" date="2012" name="J. Bacteriol.">
        <title>Genome of Bacillus macauensis ZFHKF-1, a Long-Chain-Forming Bacterium.</title>
        <authorList>
            <person name="Cai L."/>
            <person name="Zhang T."/>
        </authorList>
    </citation>
    <scope>NUCLEOTIDE SEQUENCE [LARGE SCALE GENOMIC DNA]</scope>
    <source>
        <strain evidence="5 6">ZFHKF-1</strain>
    </source>
</reference>
<gene>
    <name evidence="5" type="ORF">A374_16298</name>
</gene>
<feature type="transmembrane region" description="Helical" evidence="3">
    <location>
        <begin position="209"/>
        <end position="228"/>
    </location>
</feature>
<dbReference type="EMBL" id="AKKV01000036">
    <property type="protein sequence ID" value="EIT84364.1"/>
    <property type="molecule type" value="Genomic_DNA"/>
</dbReference>
<keyword evidence="6" id="KW-1185">Reference proteome</keyword>
<feature type="transmembrane region" description="Helical" evidence="3">
    <location>
        <begin position="35"/>
        <end position="54"/>
    </location>
</feature>
<dbReference type="Proteomes" id="UP000004080">
    <property type="component" value="Unassembled WGS sequence"/>
</dbReference>
<dbReference type="Gene3D" id="1.10.3730.20">
    <property type="match status" value="1"/>
</dbReference>
<dbReference type="PANTHER" id="PTHR22911:SF102">
    <property type="entry name" value="MEMBRANE PROTEIN"/>
    <property type="match status" value="1"/>
</dbReference>
<dbReference type="PANTHER" id="PTHR22911">
    <property type="entry name" value="ACYL-MALONYL CONDENSING ENZYME-RELATED"/>
    <property type="match status" value="1"/>
</dbReference>
<feature type="domain" description="EamA" evidence="4">
    <location>
        <begin position="151"/>
        <end position="280"/>
    </location>
</feature>
<dbReference type="InterPro" id="IPR000620">
    <property type="entry name" value="EamA_dom"/>
</dbReference>
<evidence type="ECO:0000313" key="6">
    <source>
        <dbReference type="Proteomes" id="UP000004080"/>
    </source>
</evidence>
<comment type="subcellular location">
    <subcellularLocation>
        <location evidence="1">Endomembrane system</location>
        <topology evidence="1">Multi-pass membrane protein</topology>
    </subcellularLocation>
</comment>
<dbReference type="STRING" id="1196324.A374_16298"/>
<comment type="caution">
    <text evidence="5">The sequence shown here is derived from an EMBL/GenBank/DDBJ whole genome shotgun (WGS) entry which is preliminary data.</text>
</comment>
<evidence type="ECO:0000256" key="1">
    <source>
        <dbReference type="ARBA" id="ARBA00004127"/>
    </source>
</evidence>
<evidence type="ECO:0000256" key="2">
    <source>
        <dbReference type="ARBA" id="ARBA00007362"/>
    </source>
</evidence>
<comment type="similarity">
    <text evidence="2">Belongs to the EamA transporter family.</text>
</comment>
<proteinExistence type="inferred from homology"/>
<feature type="transmembrane region" description="Helical" evidence="3">
    <location>
        <begin position="93"/>
        <end position="114"/>
    </location>
</feature>
<keyword evidence="3" id="KW-0812">Transmembrane</keyword>
<dbReference type="AlphaFoldDB" id="I8AG45"/>
<evidence type="ECO:0000313" key="5">
    <source>
        <dbReference type="EMBL" id="EIT84364.1"/>
    </source>
</evidence>
<accession>I8AG45</accession>
<dbReference type="InterPro" id="IPR037185">
    <property type="entry name" value="EmrE-like"/>
</dbReference>
<sequence>MDSPAAMVKMALAMAIFGSVGFFSNQTNLPAFELVFVRCICATLFLSMCWLFSGQYKREHWQKREVLRILACGVFLVFNWVFLFKAFQYTSVTIAISVYHLAPVLVLLLGSFFYRERLTMAAVLAVAACLVGTVLVSGLQGTNLTAALTSKGMLWGVGAALLYAGTTLLGKGIVHTSAYAITFIQTLLGIFLLLPFQDFHAFLPLTATNWLYVLATGLLHTGFVYYLFFDSLRQLSSRWIAILVFVDPAVAILLDTLFTGFIPTLLQTVGIVLIFGGMAVGSWRGKQTRRVTE</sequence>
<dbReference type="OrthoDB" id="9814238at2"/>
<dbReference type="PATRIC" id="fig|1196324.3.peg.3335"/>
<dbReference type="FunFam" id="1.10.3730.20:FF:000010">
    <property type="entry name" value="EamA family transporter"/>
    <property type="match status" value="1"/>
</dbReference>
<keyword evidence="3" id="KW-1133">Transmembrane helix</keyword>
<dbReference type="eggNOG" id="COG0697">
    <property type="taxonomic scope" value="Bacteria"/>
</dbReference>
<protein>
    <submittedName>
        <fullName evidence="5">Permease, drug/metabolite transporter superfamily protein</fullName>
    </submittedName>
</protein>